<proteinExistence type="predicted"/>
<evidence type="ECO:0000313" key="3">
    <source>
        <dbReference type="Proteomes" id="UP000183287"/>
    </source>
</evidence>
<dbReference type="InterPro" id="IPR013321">
    <property type="entry name" value="Arc_rbn_hlx_hlx"/>
</dbReference>
<evidence type="ECO:0000259" key="1">
    <source>
        <dbReference type="Pfam" id="PF22513"/>
    </source>
</evidence>
<feature type="domain" description="Antitoxin FitA-like ribbon-helix-helix" evidence="1">
    <location>
        <begin position="14"/>
        <end position="50"/>
    </location>
</feature>
<sequence>MVPKRFLIMIMPTTLTLKNIPDELYKRLKASAEAHRRSLNNEVIVCLETVLLPERISVEERLTRARALRNSLPKDKFQPQDIDSLKREGRP</sequence>
<dbReference type="Proteomes" id="UP000183287">
    <property type="component" value="Unassembled WGS sequence"/>
</dbReference>
<reference evidence="3" key="1">
    <citation type="submission" date="2016-10" db="EMBL/GenBank/DDBJ databases">
        <authorList>
            <person name="Varghese N."/>
            <person name="Submissions S."/>
        </authorList>
    </citation>
    <scope>NUCLEOTIDE SEQUENCE [LARGE SCALE GENOMIC DNA]</scope>
    <source>
        <strain evidence="3">Nm44</strain>
    </source>
</reference>
<dbReference type="SUPFAM" id="SSF47598">
    <property type="entry name" value="Ribbon-helix-helix"/>
    <property type="match status" value="1"/>
</dbReference>
<keyword evidence="3" id="KW-1185">Reference proteome</keyword>
<gene>
    <name evidence="2" type="ORF">SAMN05421863_100572</name>
</gene>
<dbReference type="EMBL" id="FOUB01000005">
    <property type="protein sequence ID" value="SFL83883.1"/>
    <property type="molecule type" value="Genomic_DNA"/>
</dbReference>
<dbReference type="Gene3D" id="1.10.1220.10">
    <property type="entry name" value="Met repressor-like"/>
    <property type="match status" value="1"/>
</dbReference>
<protein>
    <submittedName>
        <fullName evidence="2">Arc-like DNA binding domain-containing protein</fullName>
    </submittedName>
</protein>
<dbReference type="Pfam" id="PF22513">
    <property type="entry name" value="FitA-like_RHH"/>
    <property type="match status" value="1"/>
</dbReference>
<dbReference type="GO" id="GO:0006355">
    <property type="term" value="P:regulation of DNA-templated transcription"/>
    <property type="evidence" value="ECO:0007669"/>
    <property type="project" value="InterPro"/>
</dbReference>
<accession>A0A1I4KZ72</accession>
<organism evidence="2 3">
    <name type="scientific">Nitrosomonas communis</name>
    <dbReference type="NCBI Taxonomy" id="44574"/>
    <lineage>
        <taxon>Bacteria</taxon>
        <taxon>Pseudomonadati</taxon>
        <taxon>Pseudomonadota</taxon>
        <taxon>Betaproteobacteria</taxon>
        <taxon>Nitrosomonadales</taxon>
        <taxon>Nitrosomonadaceae</taxon>
        <taxon>Nitrosomonas</taxon>
    </lineage>
</organism>
<name>A0A1I4KZ72_9PROT</name>
<dbReference type="InterPro" id="IPR053853">
    <property type="entry name" value="FitA-like_RHH"/>
</dbReference>
<dbReference type="AlphaFoldDB" id="A0A1I4KZ72"/>
<dbReference type="InterPro" id="IPR010985">
    <property type="entry name" value="Ribbon_hlx_hlx"/>
</dbReference>
<evidence type="ECO:0000313" key="2">
    <source>
        <dbReference type="EMBL" id="SFL83883.1"/>
    </source>
</evidence>